<evidence type="ECO:0000313" key="2">
    <source>
        <dbReference type="EMBL" id="CAA9263645.1"/>
    </source>
</evidence>
<evidence type="ECO:0000256" key="1">
    <source>
        <dbReference type="SAM" id="Phobius"/>
    </source>
</evidence>
<accession>A0A6J4IZM6</accession>
<protein>
    <recommendedName>
        <fullName evidence="3">Lipoprotein</fullName>
    </recommendedName>
</protein>
<evidence type="ECO:0008006" key="3">
    <source>
        <dbReference type="Google" id="ProtNLM"/>
    </source>
</evidence>
<keyword evidence="1" id="KW-0472">Membrane</keyword>
<reference evidence="2" key="1">
    <citation type="submission" date="2020-02" db="EMBL/GenBank/DDBJ databases">
        <authorList>
            <person name="Meier V. D."/>
        </authorList>
    </citation>
    <scope>NUCLEOTIDE SEQUENCE</scope>
    <source>
        <strain evidence="2">AVDCRST_MAG10</strain>
    </source>
</reference>
<dbReference type="EMBL" id="CADCTB010000177">
    <property type="protein sequence ID" value="CAA9263645.1"/>
    <property type="molecule type" value="Genomic_DNA"/>
</dbReference>
<keyword evidence="1" id="KW-1133">Transmembrane helix</keyword>
<proteinExistence type="predicted"/>
<dbReference type="PROSITE" id="PS51257">
    <property type="entry name" value="PROKAR_LIPOPROTEIN"/>
    <property type="match status" value="1"/>
</dbReference>
<keyword evidence="1" id="KW-0812">Transmembrane</keyword>
<dbReference type="AlphaFoldDB" id="A0A6J4IZM6"/>
<feature type="transmembrane region" description="Helical" evidence="1">
    <location>
        <begin position="132"/>
        <end position="155"/>
    </location>
</feature>
<sequence>MTAAGGRAFVKRLAALLAVVLMLAGCGRAQGVADTRRELEGAGYRDVEVILRTGGGIGVARVEAAPGAPPAETAARVAWTTLPVRFDQLVVALGDQTAAFSYEDLAGRFGPRDPSLDGRQIDEEVVRSGLKLMLLLSGAALLSVGAVVVTGLLALKAARRARAAGASPR</sequence>
<gene>
    <name evidence="2" type="ORF">AVDCRST_MAG10-2897</name>
</gene>
<name>A0A6J4IZM6_9ACTN</name>
<organism evidence="2">
    <name type="scientific">uncultured Acidimicrobiales bacterium</name>
    <dbReference type="NCBI Taxonomy" id="310071"/>
    <lineage>
        <taxon>Bacteria</taxon>
        <taxon>Bacillati</taxon>
        <taxon>Actinomycetota</taxon>
        <taxon>Acidimicrobiia</taxon>
        <taxon>Acidimicrobiales</taxon>
        <taxon>environmental samples</taxon>
    </lineage>
</organism>